<keyword evidence="7 11" id="KW-0479">Metal-binding</keyword>
<comment type="cofactor">
    <cofactor evidence="1 11">
        <name>Mg(2+)</name>
        <dbReference type="ChEBI" id="CHEBI:18420"/>
    </cofactor>
</comment>
<keyword evidence="6 11" id="KW-0808">Transferase</keyword>
<feature type="domain" description="MoaB/Mog" evidence="12">
    <location>
        <begin position="175"/>
        <end position="312"/>
    </location>
</feature>
<evidence type="ECO:0000256" key="4">
    <source>
        <dbReference type="ARBA" id="ARBA00010763"/>
    </source>
</evidence>
<dbReference type="PANTHER" id="PTHR10192">
    <property type="entry name" value="MOLYBDOPTERIN BIOSYNTHESIS PROTEIN"/>
    <property type="match status" value="1"/>
</dbReference>
<evidence type="ECO:0000256" key="5">
    <source>
        <dbReference type="ARBA" id="ARBA00022505"/>
    </source>
</evidence>
<evidence type="ECO:0000256" key="11">
    <source>
        <dbReference type="RuleBase" id="RU365090"/>
    </source>
</evidence>
<dbReference type="Proteomes" id="UP000510822">
    <property type="component" value="Chromosome"/>
</dbReference>
<dbReference type="CDD" id="cd00887">
    <property type="entry name" value="MoeA"/>
    <property type="match status" value="1"/>
</dbReference>
<gene>
    <name evidence="13" type="ORF">HZU75_11870</name>
</gene>
<evidence type="ECO:0000256" key="8">
    <source>
        <dbReference type="ARBA" id="ARBA00022842"/>
    </source>
</evidence>
<dbReference type="InterPro" id="IPR005111">
    <property type="entry name" value="MoeA_C_domain_IV"/>
</dbReference>
<evidence type="ECO:0000256" key="3">
    <source>
        <dbReference type="ARBA" id="ARBA00005046"/>
    </source>
</evidence>
<dbReference type="SUPFAM" id="SSF53218">
    <property type="entry name" value="Molybdenum cofactor biosynthesis proteins"/>
    <property type="match status" value="1"/>
</dbReference>
<dbReference type="Gene3D" id="2.170.190.11">
    <property type="entry name" value="Molybdopterin biosynthesis moea protein, domain 3"/>
    <property type="match status" value="1"/>
</dbReference>
<comment type="similarity">
    <text evidence="4 11">Belongs to the MoeA family.</text>
</comment>
<dbReference type="Pfam" id="PF03454">
    <property type="entry name" value="MoeA_C"/>
    <property type="match status" value="1"/>
</dbReference>
<dbReference type="AlphaFoldDB" id="A0A7D5ZHW3"/>
<dbReference type="Gene3D" id="2.40.340.10">
    <property type="entry name" value="MoeA, C-terminal, domain IV"/>
    <property type="match status" value="1"/>
</dbReference>
<evidence type="ECO:0000256" key="10">
    <source>
        <dbReference type="ARBA" id="ARBA00047317"/>
    </source>
</evidence>
<evidence type="ECO:0000313" key="14">
    <source>
        <dbReference type="Proteomes" id="UP000510822"/>
    </source>
</evidence>
<accession>A0A7D5ZHW3</accession>
<dbReference type="Pfam" id="PF00994">
    <property type="entry name" value="MoCF_biosynth"/>
    <property type="match status" value="1"/>
</dbReference>
<dbReference type="RefSeq" id="WP_180306250.1">
    <property type="nucleotide sequence ID" value="NZ_CP058952.1"/>
</dbReference>
<dbReference type="GO" id="GO:0006777">
    <property type="term" value="P:Mo-molybdopterin cofactor biosynthetic process"/>
    <property type="evidence" value="ECO:0007669"/>
    <property type="project" value="UniProtKB-UniRule"/>
</dbReference>
<dbReference type="InterPro" id="IPR036425">
    <property type="entry name" value="MoaB/Mog-like_dom_sf"/>
</dbReference>
<dbReference type="Gene3D" id="3.90.105.10">
    <property type="entry name" value="Molybdopterin biosynthesis moea protein, domain 2"/>
    <property type="match status" value="1"/>
</dbReference>
<comment type="pathway">
    <text evidence="3 11">Cofactor biosynthesis; molybdopterin biosynthesis.</text>
</comment>
<dbReference type="EMBL" id="CP058952">
    <property type="protein sequence ID" value="QLI82167.1"/>
    <property type="molecule type" value="Genomic_DNA"/>
</dbReference>
<dbReference type="SMART" id="SM00852">
    <property type="entry name" value="MoCF_biosynth"/>
    <property type="match status" value="1"/>
</dbReference>
<keyword evidence="14" id="KW-1185">Reference proteome</keyword>
<keyword evidence="8 11" id="KW-0460">Magnesium</keyword>
<evidence type="ECO:0000256" key="6">
    <source>
        <dbReference type="ARBA" id="ARBA00022679"/>
    </source>
</evidence>
<dbReference type="InterPro" id="IPR038987">
    <property type="entry name" value="MoeA-like"/>
</dbReference>
<dbReference type="GO" id="GO:0046872">
    <property type="term" value="F:metal ion binding"/>
    <property type="evidence" value="ECO:0007669"/>
    <property type="project" value="UniProtKB-UniRule"/>
</dbReference>
<comment type="catalytic activity">
    <reaction evidence="10">
        <text>adenylyl-molybdopterin + molybdate = Mo-molybdopterin + AMP + H(+)</text>
        <dbReference type="Rhea" id="RHEA:35047"/>
        <dbReference type="ChEBI" id="CHEBI:15378"/>
        <dbReference type="ChEBI" id="CHEBI:36264"/>
        <dbReference type="ChEBI" id="CHEBI:62727"/>
        <dbReference type="ChEBI" id="CHEBI:71302"/>
        <dbReference type="ChEBI" id="CHEBI:456215"/>
        <dbReference type="EC" id="2.10.1.1"/>
    </reaction>
</comment>
<keyword evidence="9 11" id="KW-0501">Molybdenum cofactor biosynthesis</keyword>
<dbReference type="InterPro" id="IPR036688">
    <property type="entry name" value="MoeA_C_domain_IV_sf"/>
</dbReference>
<sequence length="397" mass="42012">MLDFAAALAQLLAQARRAQLTEQVDLKQALGRILAHDVIAPLDVPGFDNSAMDGYALHIPNGDLDVNSYQITQRITAGTVGQALATGEAARIFTGAPIPFGANAVVMQENCSVVGDRVQLAYPVKLGANIRRAGEDVRHGQVVLSAGQRLNPAMIGLAASLGIAQLMVFAPLRVGLFSTGDELIEPGLPLPVGKIYNSNRYTLFAQLQALGCELLDLGVIPDQFDATVNALSEAVAQCDILITTGGVSVGEEDHVKAAAQYLGELNLWKIAIKPGKPFAYGRIGGADFIGLPGNPVSALVTYLLLVRPFILARQGATQLEPQRLPLQADFELSKAGDRREFFRARVSASGQVSLFPHQGSGVLTSMAWAEGLVDVPAGTTVQRGDTVQFLPLTALEG</sequence>
<dbReference type="KEGG" id="cfon:HZU75_11870"/>
<dbReference type="InterPro" id="IPR005110">
    <property type="entry name" value="MoeA_linker/N"/>
</dbReference>
<dbReference type="EC" id="2.10.1.1" evidence="11"/>
<evidence type="ECO:0000313" key="13">
    <source>
        <dbReference type="EMBL" id="QLI82167.1"/>
    </source>
</evidence>
<keyword evidence="5 11" id="KW-0500">Molybdenum</keyword>
<dbReference type="SUPFAM" id="SSF63867">
    <property type="entry name" value="MoeA C-terminal domain-like"/>
    <property type="match status" value="1"/>
</dbReference>
<dbReference type="InterPro" id="IPR001453">
    <property type="entry name" value="MoaB/Mog_dom"/>
</dbReference>
<dbReference type="Pfam" id="PF03453">
    <property type="entry name" value="MoeA_N"/>
    <property type="match status" value="1"/>
</dbReference>
<dbReference type="NCBIfam" id="NF045515">
    <property type="entry name" value="Glp_gephyrin"/>
    <property type="match status" value="1"/>
</dbReference>
<evidence type="ECO:0000259" key="12">
    <source>
        <dbReference type="SMART" id="SM00852"/>
    </source>
</evidence>
<comment type="function">
    <text evidence="2 11">Catalyzes the insertion of molybdate into adenylated molybdopterin with the concomitant release of AMP.</text>
</comment>
<name>A0A7D5ZHW3_9NEIS</name>
<reference evidence="13 14" key="1">
    <citation type="journal article" date="2016" name="Int. J. Syst. Evol. Microbiol.">
        <title>Chitinibacter fontanus sp. nov., isolated from a spring.</title>
        <authorList>
            <person name="Sheu S.Y."/>
            <person name="Li Y.S."/>
            <person name="Young C.C."/>
            <person name="Chen W.M."/>
        </authorList>
    </citation>
    <scope>NUCLEOTIDE SEQUENCE [LARGE SCALE GENOMIC DNA]</scope>
    <source>
        <strain evidence="13 14">STM-7</strain>
    </source>
</reference>
<dbReference type="InterPro" id="IPR036135">
    <property type="entry name" value="MoeA_linker/N_sf"/>
</dbReference>
<dbReference type="GO" id="GO:0005829">
    <property type="term" value="C:cytosol"/>
    <property type="evidence" value="ECO:0007669"/>
    <property type="project" value="TreeGrafter"/>
</dbReference>
<dbReference type="UniPathway" id="UPA00344"/>
<evidence type="ECO:0000256" key="1">
    <source>
        <dbReference type="ARBA" id="ARBA00001946"/>
    </source>
</evidence>
<dbReference type="Gene3D" id="3.40.980.10">
    <property type="entry name" value="MoaB/Mog-like domain"/>
    <property type="match status" value="1"/>
</dbReference>
<evidence type="ECO:0000256" key="9">
    <source>
        <dbReference type="ARBA" id="ARBA00023150"/>
    </source>
</evidence>
<protein>
    <recommendedName>
        <fullName evidence="11">Molybdopterin molybdenumtransferase</fullName>
        <ecNumber evidence="11">2.10.1.1</ecNumber>
    </recommendedName>
</protein>
<proteinExistence type="inferred from homology"/>
<evidence type="ECO:0000256" key="2">
    <source>
        <dbReference type="ARBA" id="ARBA00002901"/>
    </source>
</evidence>
<dbReference type="NCBIfam" id="TIGR00177">
    <property type="entry name" value="molyb_syn"/>
    <property type="match status" value="1"/>
</dbReference>
<evidence type="ECO:0000256" key="7">
    <source>
        <dbReference type="ARBA" id="ARBA00022723"/>
    </source>
</evidence>
<dbReference type="FunFam" id="3.40.980.10:FF:000004">
    <property type="entry name" value="Molybdopterin molybdenumtransferase"/>
    <property type="match status" value="1"/>
</dbReference>
<dbReference type="SUPFAM" id="SSF63882">
    <property type="entry name" value="MoeA N-terminal region -like"/>
    <property type="match status" value="1"/>
</dbReference>
<dbReference type="PANTHER" id="PTHR10192:SF5">
    <property type="entry name" value="GEPHYRIN"/>
    <property type="match status" value="1"/>
</dbReference>
<organism evidence="13 14">
    <name type="scientific">Chitinibacter fontanus</name>
    <dbReference type="NCBI Taxonomy" id="1737446"/>
    <lineage>
        <taxon>Bacteria</taxon>
        <taxon>Pseudomonadati</taxon>
        <taxon>Pseudomonadota</taxon>
        <taxon>Betaproteobacteria</taxon>
        <taxon>Neisseriales</taxon>
        <taxon>Chitinibacteraceae</taxon>
        <taxon>Chitinibacter</taxon>
    </lineage>
</organism>
<dbReference type="GO" id="GO:0061599">
    <property type="term" value="F:molybdopterin molybdotransferase activity"/>
    <property type="evidence" value="ECO:0007669"/>
    <property type="project" value="UniProtKB-UniRule"/>
</dbReference>